<gene>
    <name evidence="1" type="ORF">CULCOIPH005_10110</name>
</gene>
<protein>
    <submittedName>
        <fullName evidence="1">Uncharacterized protein</fullName>
    </submittedName>
</protein>
<name>A0ABD0BFV3_CORUL</name>
<reference evidence="1 2" key="1">
    <citation type="submission" date="2021-11" db="EMBL/GenBank/DDBJ databases">
        <title>Whole genome sequences of diphtheriae toxin producing Corynebacterium ulcerans isolates from cats in Osaka, Japan.</title>
        <authorList>
            <person name="Umeda K."/>
            <person name="Hirai Y."/>
        </authorList>
    </citation>
    <scope>NUCLEOTIDE SEQUENCE [LARGE SCALE GENOMIC DNA]</scope>
    <source>
        <strain evidence="1 2">12109B-1</strain>
    </source>
</reference>
<evidence type="ECO:0000313" key="1">
    <source>
        <dbReference type="EMBL" id="GJJ42822.1"/>
    </source>
</evidence>
<organism evidence="1 2">
    <name type="scientific">Corynebacterium ulcerans</name>
    <dbReference type="NCBI Taxonomy" id="65058"/>
    <lineage>
        <taxon>Bacteria</taxon>
        <taxon>Bacillati</taxon>
        <taxon>Actinomycetota</taxon>
        <taxon>Actinomycetes</taxon>
        <taxon>Mycobacteriales</taxon>
        <taxon>Corynebacteriaceae</taxon>
        <taxon>Corynebacterium</taxon>
    </lineage>
</organism>
<comment type="caution">
    <text evidence="1">The sequence shown here is derived from an EMBL/GenBank/DDBJ whole genome shotgun (WGS) entry which is preliminary data.</text>
</comment>
<dbReference type="AlphaFoldDB" id="A0ABD0BFV3"/>
<evidence type="ECO:0000313" key="2">
    <source>
        <dbReference type="Proteomes" id="UP001205910"/>
    </source>
</evidence>
<sequence>MMFPHLNNVVHMKLPRLRMIPASISTSRYSAEQRAVHIRHSHPETLAAIRSTIRHPRSLARSLPSWRPPSIKAIGAGATKATSPLEEKELNIAVTRHRVGPRARDLLQSYGAPKSPAYLVQVRITNPQGFLVPPEVAEGWIRAIIPPECIACVHELTEKAAPTFLWIVDGDFQPMLSPASIFQGESKAA</sequence>
<dbReference type="RefSeq" id="WP_014836219.1">
    <property type="nucleotide sequence ID" value="NZ_AP019662.1"/>
</dbReference>
<dbReference type="Proteomes" id="UP001205910">
    <property type="component" value="Unassembled WGS sequence"/>
</dbReference>
<accession>A0ABD0BFV3</accession>
<dbReference type="EMBL" id="BQFK01000002">
    <property type="protein sequence ID" value="GJJ42822.1"/>
    <property type="molecule type" value="Genomic_DNA"/>
</dbReference>
<proteinExistence type="predicted"/>